<protein>
    <submittedName>
        <fullName evidence="2">Uncharacterized protein</fullName>
    </submittedName>
</protein>
<keyword evidence="3" id="KW-1185">Reference proteome</keyword>
<comment type="caution">
    <text evidence="2">The sequence shown here is derived from an EMBL/GenBank/DDBJ whole genome shotgun (WGS) entry which is preliminary data.</text>
</comment>
<sequence length="85" mass="9258">MKKKIADNFFSAIDNSSKLVNRDKAETVLNNKGIESFEVEVPNEGFVDVSYGRDFGLKMEVTGEGKGKGRGRGREVVGEGGSDQM</sequence>
<feature type="compositionally biased region" description="Basic and acidic residues" evidence="1">
    <location>
        <begin position="62"/>
        <end position="77"/>
    </location>
</feature>
<gene>
    <name evidence="2" type="ORF">BTUL_0006g00310</name>
</gene>
<evidence type="ECO:0000313" key="2">
    <source>
        <dbReference type="EMBL" id="TGO18998.1"/>
    </source>
</evidence>
<reference evidence="2 3" key="1">
    <citation type="submission" date="2017-12" db="EMBL/GenBank/DDBJ databases">
        <title>Comparative genomics of Botrytis spp.</title>
        <authorList>
            <person name="Valero-Jimenez C.A."/>
            <person name="Tapia P."/>
            <person name="Veloso J."/>
            <person name="Silva-Moreno E."/>
            <person name="Staats M."/>
            <person name="Valdes J.H."/>
            <person name="Van Kan J.A.L."/>
        </authorList>
    </citation>
    <scope>NUCLEOTIDE SEQUENCE [LARGE SCALE GENOMIC DNA]</scope>
    <source>
        <strain evidence="2 3">Bt9001</strain>
    </source>
</reference>
<evidence type="ECO:0000313" key="3">
    <source>
        <dbReference type="Proteomes" id="UP000297777"/>
    </source>
</evidence>
<dbReference type="Proteomes" id="UP000297777">
    <property type="component" value="Unassembled WGS sequence"/>
</dbReference>
<dbReference type="OrthoDB" id="3541466at2759"/>
<dbReference type="EMBL" id="PQXH01000006">
    <property type="protein sequence ID" value="TGO18998.1"/>
    <property type="molecule type" value="Genomic_DNA"/>
</dbReference>
<dbReference type="AlphaFoldDB" id="A0A4Z1F6B2"/>
<organism evidence="2 3">
    <name type="scientific">Botrytis tulipae</name>
    <dbReference type="NCBI Taxonomy" id="87230"/>
    <lineage>
        <taxon>Eukaryota</taxon>
        <taxon>Fungi</taxon>
        <taxon>Dikarya</taxon>
        <taxon>Ascomycota</taxon>
        <taxon>Pezizomycotina</taxon>
        <taxon>Leotiomycetes</taxon>
        <taxon>Helotiales</taxon>
        <taxon>Sclerotiniaceae</taxon>
        <taxon>Botrytis</taxon>
    </lineage>
</organism>
<evidence type="ECO:0000256" key="1">
    <source>
        <dbReference type="SAM" id="MobiDB-lite"/>
    </source>
</evidence>
<accession>A0A4Z1F6B2</accession>
<name>A0A4Z1F6B2_9HELO</name>
<feature type="region of interest" description="Disordered" evidence="1">
    <location>
        <begin position="62"/>
        <end position="85"/>
    </location>
</feature>
<proteinExistence type="predicted"/>